<keyword evidence="4" id="KW-0175">Coiled coil</keyword>
<dbReference type="PANTHER" id="PTHR24203:SF45">
    <property type="entry name" value="ANKYRIN REPEAT DOMAIN 6"/>
    <property type="match status" value="1"/>
</dbReference>
<dbReference type="PROSITE" id="PS50088">
    <property type="entry name" value="ANK_REPEAT"/>
    <property type="match status" value="4"/>
</dbReference>
<feature type="region of interest" description="Disordered" evidence="5">
    <location>
        <begin position="265"/>
        <end position="351"/>
    </location>
</feature>
<evidence type="ECO:0000256" key="3">
    <source>
        <dbReference type="PROSITE-ProRule" id="PRU00023"/>
    </source>
</evidence>
<proteinExistence type="predicted"/>
<dbReference type="PROSITE" id="PS50297">
    <property type="entry name" value="ANK_REP_REGION"/>
    <property type="match status" value="3"/>
</dbReference>
<feature type="compositionally biased region" description="Basic and acidic residues" evidence="5">
    <location>
        <begin position="314"/>
        <end position="330"/>
    </location>
</feature>
<dbReference type="PANTHER" id="PTHR24203">
    <property type="entry name" value="ANKYRIN REPEAT FAMILY PROTEIN"/>
    <property type="match status" value="1"/>
</dbReference>
<feature type="coiled-coil region" evidence="4">
    <location>
        <begin position="385"/>
        <end position="430"/>
    </location>
</feature>
<accession>A0A7J6C454</accession>
<dbReference type="SMART" id="SM00248">
    <property type="entry name" value="ANK"/>
    <property type="match status" value="6"/>
</dbReference>
<feature type="repeat" description="ANK" evidence="3">
    <location>
        <begin position="84"/>
        <end position="116"/>
    </location>
</feature>
<evidence type="ECO:0000313" key="6">
    <source>
        <dbReference type="EMBL" id="KAF4102047.1"/>
    </source>
</evidence>
<feature type="coiled-coil region" evidence="4">
    <location>
        <begin position="718"/>
        <end position="745"/>
    </location>
</feature>
<comment type="caution">
    <text evidence="6">The sequence shown here is derived from an EMBL/GenBank/DDBJ whole genome shotgun (WGS) entry which is preliminary data.</text>
</comment>
<evidence type="ECO:0000256" key="2">
    <source>
        <dbReference type="ARBA" id="ARBA00023043"/>
    </source>
</evidence>
<protein>
    <recommendedName>
        <fullName evidence="8">Ankyrin repeat domain 6</fullName>
    </recommendedName>
</protein>
<name>A0A7J6C454_9TELE</name>
<organism evidence="6 7">
    <name type="scientific">Onychostoma macrolepis</name>
    <dbReference type="NCBI Taxonomy" id="369639"/>
    <lineage>
        <taxon>Eukaryota</taxon>
        <taxon>Metazoa</taxon>
        <taxon>Chordata</taxon>
        <taxon>Craniata</taxon>
        <taxon>Vertebrata</taxon>
        <taxon>Euteleostomi</taxon>
        <taxon>Actinopterygii</taxon>
        <taxon>Neopterygii</taxon>
        <taxon>Teleostei</taxon>
        <taxon>Ostariophysi</taxon>
        <taxon>Cypriniformes</taxon>
        <taxon>Cyprinidae</taxon>
        <taxon>Acrossocheilinae</taxon>
        <taxon>Onychostoma</taxon>
    </lineage>
</organism>
<reference evidence="6 7" key="1">
    <citation type="submission" date="2020-04" db="EMBL/GenBank/DDBJ databases">
        <title>Chromosome-level genome assembly of a cyprinid fish Onychostoma macrolepis by integration of Nanopore Sequencing, Bionano and Hi-C technology.</title>
        <authorList>
            <person name="Wang D."/>
        </authorList>
    </citation>
    <scope>NUCLEOTIDE SEQUENCE [LARGE SCALE GENOMIC DNA]</scope>
    <source>
        <strain evidence="6">SWU-2019</strain>
        <tissue evidence="6">Muscle</tissue>
    </source>
</reference>
<evidence type="ECO:0008006" key="8">
    <source>
        <dbReference type="Google" id="ProtNLM"/>
    </source>
</evidence>
<dbReference type="EMBL" id="JAAMOB010000017">
    <property type="protein sequence ID" value="KAF4102047.1"/>
    <property type="molecule type" value="Genomic_DNA"/>
</dbReference>
<sequence length="750" mass="84284">MLIFPLGQQADLREVEDIDISVFLTSRLNLFVLPHTEAGEDGGYKGNLEDGHQTALHRAAVVGNRDAISALIHGGCALDLQDKEGNTALHEVSWHGFSSCVKLLVKAGANVQVKNKAGNTPLHLVCQNGHSQTARVLLLGGAMPDSKNNACDTCLHIAARYNHLAMIKILLGSFCSVAEKNQIGDTALHVAAALNHKKTVNLLLEAGADANIKNNTGHTALDKARDNNNRDLATLLAKSNQVQRFARGKTVRKRRDVLWAQRRTQSLPRVHSSREKDCTEVAEDTNNSDQVYQPERKTATLSPGTRRKIRSPRRQLEHVFRREYQLHERGSPSQRVKHSSPSSQEEEQAPGKAYQLYTLYRDKDGQIKQAPANDCHCKPLIKTLENKLKATKMEMRSEIHTVQEEINCRLGRIEQKNKHQIKVLEKLTQERVSAERMECHYQINQRATLERMEGERKQQVAATNAVKSWCMSKIQDLEVRMPAESQYYKLLRSPSADQSLVDSDPEGLPLLSLISEESSSSLATYVNVLPSPGAGPNNDGKSLEFGDARGRRYFEMKLNGSSDEYHNLTAPSTVKHKPLSRKLATADPKWHRAEVQEVGVSKSRSDKEDELCNSSASSSLSTSSKRFNDSKTEPAPGPAWKHSRHLKDRIKAHHAQTQQSNTMKTLEVFSQRPVEATFTQERANLHAMEVTQHFFETVSTQLERWYERKIQEAQKVAEQKALQDRASLLERINMLEEELQKLRTDTNTNS</sequence>
<dbReference type="Pfam" id="PF00023">
    <property type="entry name" value="Ank"/>
    <property type="match status" value="2"/>
</dbReference>
<evidence type="ECO:0000256" key="5">
    <source>
        <dbReference type="SAM" id="MobiDB-lite"/>
    </source>
</evidence>
<keyword evidence="1" id="KW-0677">Repeat</keyword>
<feature type="compositionally biased region" description="Low complexity" evidence="5">
    <location>
        <begin position="614"/>
        <end position="624"/>
    </location>
</feature>
<feature type="repeat" description="ANK" evidence="3">
    <location>
        <begin position="51"/>
        <end position="83"/>
    </location>
</feature>
<dbReference type="Proteomes" id="UP000579812">
    <property type="component" value="Unassembled WGS sequence"/>
</dbReference>
<evidence type="ECO:0000256" key="1">
    <source>
        <dbReference type="ARBA" id="ARBA00022737"/>
    </source>
</evidence>
<keyword evidence="2 3" id="KW-0040">ANK repeat</keyword>
<feature type="repeat" description="ANK" evidence="3">
    <location>
        <begin position="117"/>
        <end position="149"/>
    </location>
</feature>
<dbReference type="PRINTS" id="PR01415">
    <property type="entry name" value="ANKYRIN"/>
</dbReference>
<dbReference type="Pfam" id="PF12796">
    <property type="entry name" value="Ank_2"/>
    <property type="match status" value="1"/>
</dbReference>
<dbReference type="AlphaFoldDB" id="A0A7J6C454"/>
<gene>
    <name evidence="6" type="ORF">G5714_016847</name>
</gene>
<dbReference type="Gene3D" id="1.25.40.20">
    <property type="entry name" value="Ankyrin repeat-containing domain"/>
    <property type="match status" value="2"/>
</dbReference>
<dbReference type="InterPro" id="IPR002110">
    <property type="entry name" value="Ankyrin_rpt"/>
</dbReference>
<dbReference type="InterPro" id="IPR036770">
    <property type="entry name" value="Ankyrin_rpt-contain_sf"/>
</dbReference>
<dbReference type="SUPFAM" id="SSF48403">
    <property type="entry name" value="Ankyrin repeat"/>
    <property type="match status" value="1"/>
</dbReference>
<feature type="repeat" description="ANK" evidence="3">
    <location>
        <begin position="183"/>
        <end position="215"/>
    </location>
</feature>
<feature type="region of interest" description="Disordered" evidence="5">
    <location>
        <begin position="562"/>
        <end position="644"/>
    </location>
</feature>
<keyword evidence="7" id="KW-1185">Reference proteome</keyword>
<evidence type="ECO:0000256" key="4">
    <source>
        <dbReference type="SAM" id="Coils"/>
    </source>
</evidence>
<evidence type="ECO:0000313" key="7">
    <source>
        <dbReference type="Proteomes" id="UP000579812"/>
    </source>
</evidence>